<feature type="transmembrane region" description="Helical" evidence="13">
    <location>
        <begin position="66"/>
        <end position="87"/>
    </location>
</feature>
<evidence type="ECO:0000256" key="4">
    <source>
        <dbReference type="ARBA" id="ARBA00022475"/>
    </source>
</evidence>
<evidence type="ECO:0000256" key="7">
    <source>
        <dbReference type="ARBA" id="ARBA00022692"/>
    </source>
</evidence>
<evidence type="ECO:0000256" key="3">
    <source>
        <dbReference type="ARBA" id="ARBA00022448"/>
    </source>
</evidence>
<evidence type="ECO:0000256" key="13">
    <source>
        <dbReference type="HAMAP-Rule" id="MF_01522"/>
    </source>
</evidence>
<evidence type="ECO:0000259" key="14">
    <source>
        <dbReference type="Pfam" id="PF02705"/>
    </source>
</evidence>
<dbReference type="STRING" id="735517.SAMN05444272_2025"/>
<evidence type="ECO:0000256" key="8">
    <source>
        <dbReference type="ARBA" id="ARBA00022847"/>
    </source>
</evidence>
<accession>A0A1M7GUL6</accession>
<comment type="catalytic activity">
    <reaction evidence="13">
        <text>K(+)(in) + H(+)(in) = K(+)(out) + H(+)(out)</text>
        <dbReference type="Rhea" id="RHEA:28490"/>
        <dbReference type="ChEBI" id="CHEBI:15378"/>
        <dbReference type="ChEBI" id="CHEBI:29103"/>
    </reaction>
</comment>
<dbReference type="Pfam" id="PF02705">
    <property type="entry name" value="K_trans"/>
    <property type="match status" value="1"/>
</dbReference>
<evidence type="ECO:0000256" key="2">
    <source>
        <dbReference type="ARBA" id="ARBA00007019"/>
    </source>
</evidence>
<evidence type="ECO:0000313" key="16">
    <source>
        <dbReference type="EMBL" id="SHM19896.1"/>
    </source>
</evidence>
<keyword evidence="10 13" id="KW-1133">Transmembrane helix</keyword>
<dbReference type="PANTHER" id="PTHR30540">
    <property type="entry name" value="OSMOTIC STRESS POTASSIUM TRANSPORTER"/>
    <property type="match status" value="1"/>
</dbReference>
<keyword evidence="6 13" id="KW-0633">Potassium transport</keyword>
<dbReference type="InterPro" id="IPR053951">
    <property type="entry name" value="K_trans_N"/>
</dbReference>
<keyword evidence="4 13" id="KW-1003">Cell membrane</keyword>
<keyword evidence="12 13" id="KW-0472">Membrane</keyword>
<keyword evidence="7 13" id="KW-0812">Transmembrane</keyword>
<dbReference type="Pfam" id="PF22776">
    <property type="entry name" value="K_trans_C"/>
    <property type="match status" value="1"/>
</dbReference>
<keyword evidence="8 13" id="KW-0769">Symport</keyword>
<name>A0A1M7GUL6_9HYPH</name>
<feature type="transmembrane region" description="Helical" evidence="13">
    <location>
        <begin position="353"/>
        <end position="374"/>
    </location>
</feature>
<keyword evidence="9 13" id="KW-0630">Potassium</keyword>
<keyword evidence="17" id="KW-1185">Reference proteome</keyword>
<dbReference type="HAMAP" id="MF_01522">
    <property type="entry name" value="Kup"/>
    <property type="match status" value="1"/>
</dbReference>
<keyword evidence="11 13" id="KW-0406">Ion transport</keyword>
<feature type="transmembrane region" description="Helical" evidence="13">
    <location>
        <begin position="380"/>
        <end position="401"/>
    </location>
</feature>
<sequence length="638" mass="68500">MTILENAETRKSSAEQSHGVKSSHAMLMLGAAGVVYGDIGTSPIYALRETLRAATNGAGVAAKAEIIGSLSIIVWALTIIVTFKYALIVLRAGNQGEGGTLSLAILARKVAGRAQYIVTALGVIGAALFFGDAFITPAISVLSAVEGFVLTDPDIAGYVIPITASILITLFAVQRFGTSKVSAVFGPVMLVWFGCLAISGLGHILDDPSVFQALNPLEAIAFAIDHSTVALAVAGAAFLAVTGAEALYVDLGHFGRTPIIHTWFVLVFPALVINYLGQGAFLLSNAGYVDQPLFEMMPDWGRIPIILLATAATVIASQAVISGAFSMARQAAQLHLLPRLTIIHTSETQSGQIYLPQINWLLLLGVLSLVLGFGSSDAIAAAYGISISGQMLVTTLLLALVMRGVWRWPLALVVVVAIVFAAIDAMFLTANMMKFFEGGWVSIFMSSALLAIMVVWTKGSKRLFDKTRKHEIPLTTLVNSLKKNMPHQVPGTAIFMTGDPDSAPTSLMHSLKHYKVLHEQNLIMTIKTLPVPFVEDEERLTITPVDDGFTRLTVAYGYMEDPDIPGALKELRKKGIKFDIMSTSFFLSRRMLVPAASGLLKGLMTRSFIRLTRFAADTTSFFRLPTGRVVEIGTQVVL</sequence>
<dbReference type="InterPro" id="IPR023051">
    <property type="entry name" value="Kup"/>
</dbReference>
<evidence type="ECO:0000256" key="11">
    <source>
        <dbReference type="ARBA" id="ARBA00023065"/>
    </source>
</evidence>
<evidence type="ECO:0000259" key="15">
    <source>
        <dbReference type="Pfam" id="PF22776"/>
    </source>
</evidence>
<dbReference type="AlphaFoldDB" id="A0A1M7GUL6"/>
<dbReference type="Proteomes" id="UP000186002">
    <property type="component" value="Unassembled WGS sequence"/>
</dbReference>
<keyword evidence="5" id="KW-0997">Cell inner membrane</keyword>
<comment type="subcellular location">
    <subcellularLocation>
        <location evidence="13">Cell membrane</location>
        <topology evidence="13">Multi-pass membrane protein</topology>
    </subcellularLocation>
    <subcellularLocation>
        <location evidence="1">Membrane</location>
        <topology evidence="1">Multi-pass membrane protein</topology>
    </subcellularLocation>
</comment>
<feature type="transmembrane region" description="Helical" evidence="13">
    <location>
        <begin position="229"/>
        <end position="251"/>
    </location>
</feature>
<evidence type="ECO:0000256" key="1">
    <source>
        <dbReference type="ARBA" id="ARBA00004141"/>
    </source>
</evidence>
<feature type="transmembrane region" description="Helical" evidence="13">
    <location>
        <begin position="263"/>
        <end position="283"/>
    </location>
</feature>
<dbReference type="GO" id="GO:0005886">
    <property type="term" value="C:plasma membrane"/>
    <property type="evidence" value="ECO:0007669"/>
    <property type="project" value="UniProtKB-SubCell"/>
</dbReference>
<evidence type="ECO:0000256" key="10">
    <source>
        <dbReference type="ARBA" id="ARBA00022989"/>
    </source>
</evidence>
<feature type="transmembrane region" description="Helical" evidence="13">
    <location>
        <begin position="155"/>
        <end position="173"/>
    </location>
</feature>
<feature type="domain" description="K+ potassium transporter C-terminal" evidence="15">
    <location>
        <begin position="490"/>
        <end position="637"/>
    </location>
</feature>
<evidence type="ECO:0000313" key="17">
    <source>
        <dbReference type="Proteomes" id="UP000186002"/>
    </source>
</evidence>
<dbReference type="GO" id="GO:0015079">
    <property type="term" value="F:potassium ion transmembrane transporter activity"/>
    <property type="evidence" value="ECO:0007669"/>
    <property type="project" value="UniProtKB-UniRule"/>
</dbReference>
<dbReference type="EMBL" id="FRBW01000002">
    <property type="protein sequence ID" value="SHM19896.1"/>
    <property type="molecule type" value="Genomic_DNA"/>
</dbReference>
<dbReference type="PANTHER" id="PTHR30540:SF79">
    <property type="entry name" value="LOW AFFINITY POTASSIUM TRANSPORT SYSTEM PROTEIN KUP"/>
    <property type="match status" value="1"/>
</dbReference>
<feature type="transmembrane region" description="Helical" evidence="13">
    <location>
        <begin position="116"/>
        <end position="135"/>
    </location>
</feature>
<comment type="similarity">
    <text evidence="2 13">Belongs to the HAK/KUP transporter (TC 2.A.72) family.</text>
</comment>
<dbReference type="RefSeq" id="WP_235860528.1">
    <property type="nucleotide sequence ID" value="NZ_FRBW01000002.1"/>
</dbReference>
<reference evidence="16 17" key="1">
    <citation type="submission" date="2016-11" db="EMBL/GenBank/DDBJ databases">
        <authorList>
            <person name="Jaros S."/>
            <person name="Januszkiewicz K."/>
            <person name="Wedrychowicz H."/>
        </authorList>
    </citation>
    <scope>NUCLEOTIDE SEQUENCE [LARGE SCALE GENOMIC DNA]</scope>
    <source>
        <strain evidence="16 17">DSM 22153</strain>
    </source>
</reference>
<feature type="transmembrane region" description="Helical" evidence="13">
    <location>
        <begin position="303"/>
        <end position="325"/>
    </location>
</feature>
<feature type="domain" description="K+ potassium transporter integral membrane" evidence="14">
    <location>
        <begin position="27"/>
        <end position="479"/>
    </location>
</feature>
<dbReference type="InterPro" id="IPR003855">
    <property type="entry name" value="K+_transporter"/>
</dbReference>
<evidence type="ECO:0000256" key="9">
    <source>
        <dbReference type="ARBA" id="ARBA00022958"/>
    </source>
</evidence>
<protein>
    <recommendedName>
        <fullName evidence="13">Probable potassium transport system protein Kup</fullName>
    </recommendedName>
</protein>
<evidence type="ECO:0000256" key="6">
    <source>
        <dbReference type="ARBA" id="ARBA00022538"/>
    </source>
</evidence>
<keyword evidence="3 13" id="KW-0813">Transport</keyword>
<evidence type="ECO:0000256" key="12">
    <source>
        <dbReference type="ARBA" id="ARBA00023136"/>
    </source>
</evidence>
<comment type="function">
    <text evidence="13">Transport of potassium into the cell. Likely operates as a K(+):H(+) symporter.</text>
</comment>
<feature type="transmembrane region" description="Helical" evidence="13">
    <location>
        <begin position="408"/>
        <end position="428"/>
    </location>
</feature>
<feature type="transmembrane region" description="Helical" evidence="13">
    <location>
        <begin position="25"/>
        <end position="46"/>
    </location>
</feature>
<gene>
    <name evidence="13" type="primary">kup</name>
    <name evidence="16" type="ORF">SAMN05444272_2025</name>
</gene>
<dbReference type="GO" id="GO:0015293">
    <property type="term" value="F:symporter activity"/>
    <property type="evidence" value="ECO:0007669"/>
    <property type="project" value="UniProtKB-UniRule"/>
</dbReference>
<feature type="transmembrane region" description="Helical" evidence="13">
    <location>
        <begin position="185"/>
        <end position="205"/>
    </location>
</feature>
<feature type="transmembrane region" description="Helical" evidence="13">
    <location>
        <begin position="440"/>
        <end position="459"/>
    </location>
</feature>
<evidence type="ECO:0000256" key="5">
    <source>
        <dbReference type="ARBA" id="ARBA00022519"/>
    </source>
</evidence>
<dbReference type="InterPro" id="IPR053952">
    <property type="entry name" value="K_trans_C"/>
</dbReference>
<proteinExistence type="inferred from homology"/>
<organism evidence="16 17">
    <name type="scientific">Roseibium suaedae</name>
    <dbReference type="NCBI Taxonomy" id="735517"/>
    <lineage>
        <taxon>Bacteria</taxon>
        <taxon>Pseudomonadati</taxon>
        <taxon>Pseudomonadota</taxon>
        <taxon>Alphaproteobacteria</taxon>
        <taxon>Hyphomicrobiales</taxon>
        <taxon>Stappiaceae</taxon>
        <taxon>Roseibium</taxon>
    </lineage>
</organism>